<evidence type="ECO:0000256" key="1">
    <source>
        <dbReference type="SAM" id="MobiDB-lite"/>
    </source>
</evidence>
<evidence type="ECO:0000313" key="2">
    <source>
        <dbReference type="EMBL" id="KAF4039282.1"/>
    </source>
</evidence>
<accession>A0A833S322</accession>
<dbReference type="SMART" id="SM00614">
    <property type="entry name" value="ZnF_BED"/>
    <property type="match status" value="1"/>
</dbReference>
<feature type="compositionally biased region" description="Polar residues" evidence="1">
    <location>
        <begin position="142"/>
        <end position="151"/>
    </location>
</feature>
<dbReference type="AlphaFoldDB" id="A0A833S322"/>
<protein>
    <recommendedName>
        <fullName evidence="4">BED-type domain-containing protein</fullName>
    </recommendedName>
</protein>
<feature type="region of interest" description="Disordered" evidence="1">
    <location>
        <begin position="130"/>
        <end position="151"/>
    </location>
</feature>
<evidence type="ECO:0008006" key="4">
    <source>
        <dbReference type="Google" id="ProtNLM"/>
    </source>
</evidence>
<dbReference type="EMBL" id="WSZM01000178">
    <property type="protein sequence ID" value="KAF4039282.1"/>
    <property type="molecule type" value="Genomic_DNA"/>
</dbReference>
<comment type="caution">
    <text evidence="2">The sequence shown here is derived from an EMBL/GenBank/DDBJ whole genome shotgun (WGS) entry which is preliminary data.</text>
</comment>
<proteinExistence type="predicted"/>
<keyword evidence="3" id="KW-1185">Reference proteome</keyword>
<reference evidence="2" key="1">
    <citation type="submission" date="2020-04" db="EMBL/GenBank/DDBJ databases">
        <title>Hybrid Assembly of Korean Phytophthora infestans isolates.</title>
        <authorList>
            <person name="Prokchorchik M."/>
            <person name="Lee Y."/>
            <person name="Seo J."/>
            <person name="Cho J.-H."/>
            <person name="Park Y.-E."/>
            <person name="Jang D.-C."/>
            <person name="Im J.-S."/>
            <person name="Choi J.-G."/>
            <person name="Park H.-J."/>
            <person name="Lee G.-B."/>
            <person name="Lee Y.-G."/>
            <person name="Hong S.-Y."/>
            <person name="Cho K."/>
            <person name="Sohn K.H."/>
        </authorList>
    </citation>
    <scope>NUCLEOTIDE SEQUENCE</scope>
    <source>
        <strain evidence="2">KR_1_A1</strain>
    </source>
</reference>
<gene>
    <name evidence="2" type="ORF">GN244_ATG08577</name>
</gene>
<organism evidence="2 3">
    <name type="scientific">Phytophthora infestans</name>
    <name type="common">Potato late blight agent</name>
    <name type="synonym">Botrytis infestans</name>
    <dbReference type="NCBI Taxonomy" id="4787"/>
    <lineage>
        <taxon>Eukaryota</taxon>
        <taxon>Sar</taxon>
        <taxon>Stramenopiles</taxon>
        <taxon>Oomycota</taxon>
        <taxon>Peronosporomycetes</taxon>
        <taxon>Peronosporales</taxon>
        <taxon>Peronosporaceae</taxon>
        <taxon>Phytophthora</taxon>
    </lineage>
</organism>
<name>A0A833S322_PHYIN</name>
<sequence length="151" mass="16600">MNATSDKASQLAAERARKEKLEGIRKLPLKDLETAVQRELYAKDKTPLFVMRESANSKAKCWEKFRFVYEKATGIAFTAHETGFVVCLGCHAIYAFHRKNGTSTLNSHSSICTTKNPDSDSGSIVKFASKQDVSSAGKKNGGESSSQNVLY</sequence>
<dbReference type="Proteomes" id="UP000602510">
    <property type="component" value="Unassembled WGS sequence"/>
</dbReference>
<evidence type="ECO:0000313" key="3">
    <source>
        <dbReference type="Proteomes" id="UP000602510"/>
    </source>
</evidence>